<evidence type="ECO:0000256" key="1">
    <source>
        <dbReference type="SAM" id="MobiDB-lite"/>
    </source>
</evidence>
<evidence type="ECO:0000313" key="3">
    <source>
        <dbReference type="EMBL" id="QDV86552.1"/>
    </source>
</evidence>
<dbReference type="Proteomes" id="UP000318081">
    <property type="component" value="Chromosome"/>
</dbReference>
<evidence type="ECO:0000256" key="2">
    <source>
        <dbReference type="SAM" id="Phobius"/>
    </source>
</evidence>
<protein>
    <recommendedName>
        <fullName evidence="5">AsmA-like C-terminal domain-containing protein</fullName>
    </recommendedName>
</protein>
<feature type="region of interest" description="Disordered" evidence="1">
    <location>
        <begin position="1101"/>
        <end position="1121"/>
    </location>
</feature>
<keyword evidence="2" id="KW-0812">Transmembrane</keyword>
<evidence type="ECO:0008006" key="5">
    <source>
        <dbReference type="Google" id="ProtNLM"/>
    </source>
</evidence>
<evidence type="ECO:0000313" key="4">
    <source>
        <dbReference type="Proteomes" id="UP000318081"/>
    </source>
</evidence>
<keyword evidence="2" id="KW-1133">Transmembrane helix</keyword>
<name>A0ABX5XYE6_9BACT</name>
<dbReference type="EMBL" id="CP036432">
    <property type="protein sequence ID" value="QDV86552.1"/>
    <property type="molecule type" value="Genomic_DNA"/>
</dbReference>
<keyword evidence="4" id="KW-1185">Reference proteome</keyword>
<sequence>MSGKEAESKDIATSGKSSRWMVVALLIAAIVFIFRFIAPQTVGEQVRRHVEQTFRDHYPDLEISIGRGRVEPNIGLILDDIRILQPSKSESAATRRARTLSDRLGITADASRELVRIGQIVVVASADISKLLEKENPLVTRRIVISGVRAHAWLDEDGKLSLESLWPMPTFGKVACPRMEVRNAKLVLANESADSRPIEIDVAQAVILKQFACETDPAGSVDIGSSAGSASSCSSTITANGTAAFAEHFALQITSDGKQTDVRGEVRGGKLTGELIDRLPAQLQEKLKPLRGLELLADTTAIARIQPGHPINFATRSRIHDGRFRHPKSSMPVKEIRGVLSCRPSGVQLESCQAFWGDARIKLDGYTVGYSHPIEAHLDVSAYNLLLDQRFAAVIPQRLEAGWKKFEPRGLIDVTNAHFDIVGEQIETTAEITCKGVELNYEKFPYPVRQITGELLIKDQRVQTKLASGRIGGQLMQCVFDLPLRSDSQQQRVFSVAMAGPIAIDGELLNALSPRGGEVTALERFIRSLNPLGAIHLVRGTLRTDADGIKHQDMELKVSDATLRFDAFPYPLYNVTGDIRVVDDHVTLTGFQGSNANGGVIRCEGDYRIPARRDEPEKTESIALTSRPSLVLEFDATRISLDEALRSSLPPASQQTWDNLAPSGVLDSLSIQLVRDATESPLKLNVAANQFDSKRIGSDTLRLQPIALPYRLDIVEAAVRYEGGRVMIDAIRAEHGRSAVSADGGCWQLKDGRWLLSVDVHNGSRLIPDAELINALPEQMRGAMRGLNLRGPVGLSGLTETLLSDDSHPDPIFGWDLQLQLEGNRIGDVGPVHGLRGELSVKGRKDAREIAAEGEVRIDSLHINDLQITRLRGPFQMLDDRLRLGGMGRNGEFQQPIEGRLFDGTIRMDGNVTLSDANFDVRLALIQAKLPVLLAELGHGMSDLTGSLVGSMNLEGVLGTTDLLRGQGHAVITDANLYQVPVLMQLLNVLSITPTEDVAFTNADINYRLSENEIFFDDLKLWGSLIALHGNGMLDRRRELDLTFNTRVSPRNTFTRILRPLMDQRYTLWTVDVTGPLDDPNIERRALDGVGQTIERLFQGMNTAPDAKRKDRSAGIGRMLQ</sequence>
<feature type="transmembrane region" description="Helical" evidence="2">
    <location>
        <begin position="20"/>
        <end position="38"/>
    </location>
</feature>
<reference evidence="3 4" key="1">
    <citation type="submission" date="2019-02" db="EMBL/GenBank/DDBJ databases">
        <title>Deep-cultivation of Planctomycetes and their phenomic and genomic characterization uncovers novel biology.</title>
        <authorList>
            <person name="Wiegand S."/>
            <person name="Jogler M."/>
            <person name="Boedeker C."/>
            <person name="Pinto D."/>
            <person name="Vollmers J."/>
            <person name="Rivas-Marin E."/>
            <person name="Kohn T."/>
            <person name="Peeters S.H."/>
            <person name="Heuer A."/>
            <person name="Rast P."/>
            <person name="Oberbeckmann S."/>
            <person name="Bunk B."/>
            <person name="Jeske O."/>
            <person name="Meyerdierks A."/>
            <person name="Storesund J.E."/>
            <person name="Kallscheuer N."/>
            <person name="Luecker S."/>
            <person name="Lage O.M."/>
            <person name="Pohl T."/>
            <person name="Merkel B.J."/>
            <person name="Hornburger P."/>
            <person name="Mueller R.-W."/>
            <person name="Bruemmer F."/>
            <person name="Labrenz M."/>
            <person name="Spormann A.M."/>
            <person name="Op den Camp H."/>
            <person name="Overmann J."/>
            <person name="Amann R."/>
            <person name="Jetten M.S.M."/>
            <person name="Mascher T."/>
            <person name="Medema M.H."/>
            <person name="Devos D.P."/>
            <person name="Kaster A.-K."/>
            <person name="Ovreas L."/>
            <person name="Rohde M."/>
            <person name="Galperin M.Y."/>
            <person name="Jogler C."/>
        </authorList>
    </citation>
    <scope>NUCLEOTIDE SEQUENCE [LARGE SCALE GENOMIC DNA]</scope>
    <source>
        <strain evidence="3 4">TBK1r</strain>
    </source>
</reference>
<proteinExistence type="predicted"/>
<dbReference type="RefSeq" id="WP_419580427.1">
    <property type="nucleotide sequence ID" value="NZ_CP036432.1"/>
</dbReference>
<dbReference type="PANTHER" id="PTHR30441:SF8">
    <property type="entry name" value="DUF748 DOMAIN-CONTAINING PROTEIN"/>
    <property type="match status" value="1"/>
</dbReference>
<gene>
    <name evidence="3" type="ORF">TBK1r_55710</name>
</gene>
<organism evidence="3 4">
    <name type="scientific">Stieleria magnilauensis</name>
    <dbReference type="NCBI Taxonomy" id="2527963"/>
    <lineage>
        <taxon>Bacteria</taxon>
        <taxon>Pseudomonadati</taxon>
        <taxon>Planctomycetota</taxon>
        <taxon>Planctomycetia</taxon>
        <taxon>Pirellulales</taxon>
        <taxon>Pirellulaceae</taxon>
        <taxon>Stieleria</taxon>
    </lineage>
</organism>
<accession>A0ABX5XYE6</accession>
<dbReference type="InterPro" id="IPR052894">
    <property type="entry name" value="AsmA-related"/>
</dbReference>
<keyword evidence="2" id="KW-0472">Membrane</keyword>
<dbReference type="PANTHER" id="PTHR30441">
    <property type="entry name" value="DUF748 DOMAIN-CONTAINING PROTEIN"/>
    <property type="match status" value="1"/>
</dbReference>